<evidence type="ECO:0000313" key="17">
    <source>
        <dbReference type="Proteomes" id="UP000603453"/>
    </source>
</evidence>
<evidence type="ECO:0000256" key="3">
    <source>
        <dbReference type="ARBA" id="ARBA00007658"/>
    </source>
</evidence>
<dbReference type="SUPFAM" id="SSF48225">
    <property type="entry name" value="Seven-hairpin glycosidases"/>
    <property type="match status" value="1"/>
</dbReference>
<protein>
    <recommendedName>
        <fullName evidence="14">alpha-1,2-Mannosidase</fullName>
        <ecNumber evidence="14">3.2.1.-</ecNumber>
    </recommendedName>
</protein>
<dbReference type="EMBL" id="JAEPRD010000049">
    <property type="protein sequence ID" value="KAG2203781.1"/>
    <property type="molecule type" value="Genomic_DNA"/>
</dbReference>
<keyword evidence="5 14" id="KW-0378">Hydrolase</keyword>
<sequence>MMLHYNRISVCVALVAAFAITASEGTSSRLNKRETLDTCVSSNHQSEQIKQSFLFAYNGYKEFAWGHDELLPVSKSFSDSRNGWGGLFLVSSIIDALDTLLIMGLEDEYEEALEFVKKIDFTQSKDSSKGFETNIRYLGGLLSANDLRPNDILVQKAIEVTEATLIPLFIQSTSLGVDVKIPLTYMNLNTNKPESGNTINLAEFGTYTMEFTRLSQVTGDPKYEKLATDVINAAIQHSTRMPGLFPTSWTVHPFAPVQASTITIAGGGDSFYEYLIKNYLLQTDRNERHKEVWHNSVESIEEYMLSPTLQNPEIKYVAMIGNSTVYYSSQELICYWPGNILLGMTQMADGEKKNQYRAFADTFFESCIETWKKTETGIAPESWNWIPQNNELGKKLNALFENKLKLPKMKREIARSFSMGNHIYDLRPETIESVFYYYRMTGDTKYQDLAWSLYGAIEKYAKAGAGFTRVDDVDRLPIQVQDFQESFFFAETLKYLYLTFTDKNCISLDRYVFNTEAHPFILPEPIAFQA</sequence>
<dbReference type="OrthoDB" id="8118055at2759"/>
<feature type="chain" id="PRO_5034426516" description="alpha-1,2-Mannosidase" evidence="15">
    <location>
        <begin position="26"/>
        <end position="530"/>
    </location>
</feature>
<dbReference type="InterPro" id="IPR012341">
    <property type="entry name" value="6hp_glycosidase-like_sf"/>
</dbReference>
<dbReference type="Pfam" id="PF01532">
    <property type="entry name" value="Glyco_hydro_47"/>
    <property type="match status" value="1"/>
</dbReference>
<feature type="active site" description="Proton donor" evidence="11">
    <location>
        <position position="132"/>
    </location>
</feature>
<evidence type="ECO:0000313" key="16">
    <source>
        <dbReference type="EMBL" id="KAG2203781.1"/>
    </source>
</evidence>
<dbReference type="InterPro" id="IPR036026">
    <property type="entry name" value="Seven-hairpin_glycosidases"/>
</dbReference>
<dbReference type="InterPro" id="IPR050749">
    <property type="entry name" value="Glycosyl_Hydrolase_47"/>
</dbReference>
<dbReference type="InterPro" id="IPR001382">
    <property type="entry name" value="Glyco_hydro_47"/>
</dbReference>
<dbReference type="PANTHER" id="PTHR11742">
    <property type="entry name" value="MANNOSYL-OLIGOSACCHARIDE ALPHA-1,2-MANNOSIDASE-RELATED"/>
    <property type="match status" value="1"/>
</dbReference>
<reference evidence="16" key="1">
    <citation type="submission" date="2020-12" db="EMBL/GenBank/DDBJ databases">
        <title>Metabolic potential, ecology and presence of endohyphal bacteria is reflected in genomic diversity of Mucoromycotina.</title>
        <authorList>
            <person name="Muszewska A."/>
            <person name="Okrasinska A."/>
            <person name="Steczkiewicz K."/>
            <person name="Drgas O."/>
            <person name="Orlowska M."/>
            <person name="Perlinska-Lenart U."/>
            <person name="Aleksandrzak-Piekarczyk T."/>
            <person name="Szatraj K."/>
            <person name="Zielenkiewicz U."/>
            <person name="Pilsyk S."/>
            <person name="Malc E."/>
            <person name="Mieczkowski P."/>
            <person name="Kruszewska J.S."/>
            <person name="Biernat P."/>
            <person name="Pawlowska J."/>
        </authorList>
    </citation>
    <scope>NUCLEOTIDE SEQUENCE</scope>
    <source>
        <strain evidence="16">WA0000017839</strain>
    </source>
</reference>
<dbReference type="GO" id="GO:0004571">
    <property type="term" value="F:mannosyl-oligosaccharide 1,2-alpha-mannosidase activity"/>
    <property type="evidence" value="ECO:0007669"/>
    <property type="project" value="UniProtKB-EC"/>
</dbReference>
<name>A0A8H7UYV5_9FUNG</name>
<comment type="similarity">
    <text evidence="3 14">Belongs to the glycosyl hydrolase 47 family.</text>
</comment>
<feature type="active site" description="Proton donor" evidence="11">
    <location>
        <position position="381"/>
    </location>
</feature>
<feature type="active site" evidence="11">
    <location>
        <position position="429"/>
    </location>
</feature>
<evidence type="ECO:0000256" key="13">
    <source>
        <dbReference type="PIRSR" id="PIRSR601382-3"/>
    </source>
</evidence>
<comment type="catalytic activity">
    <reaction evidence="10">
        <text>N(4)-(alpha-D-Man-(1-&gt;2)-alpha-D-Man-(1-&gt;2)-alpha-D-Man-(1-&gt;3)-[alpha-D-Man-(1-&gt;2)-alpha-D-Man-(1-&gt;3)-[alpha-D-Man-(1-&gt;2)-alpha-D-Man-(1-&gt;6)]-alpha-D-Man-(1-&gt;6)]-beta-D-Man-(1-&gt;4)-beta-D-GlcNAc-(1-&gt;4)-beta-D-GlcNAc)-L-asparaginyl-[protein] (N-glucan mannose isomer 9A1,2,3B1,2,3) + 4 H2O = N(4)-(alpha-D-Man-(1-&gt;3)-[alpha-D-Man-(1-&gt;3)-[alpha-D-Man-(1-&gt;6)]-alpha-D-Man-(1-&gt;6)]-beta-D-Man-(1-&gt;4)-beta-D-GlcNAc-(1-&gt;4)-beta-D-GlcNAc)-L-asparaginyl-[protein] (N-glucan mannose isomer 5A1,2) + 4 beta-D-mannose</text>
        <dbReference type="Rhea" id="RHEA:56008"/>
        <dbReference type="Rhea" id="RHEA-COMP:14356"/>
        <dbReference type="Rhea" id="RHEA-COMP:14367"/>
        <dbReference type="ChEBI" id="CHEBI:15377"/>
        <dbReference type="ChEBI" id="CHEBI:28563"/>
        <dbReference type="ChEBI" id="CHEBI:59087"/>
        <dbReference type="ChEBI" id="CHEBI:139493"/>
        <dbReference type="EC" id="3.2.1.113"/>
    </reaction>
</comment>
<evidence type="ECO:0000256" key="15">
    <source>
        <dbReference type="SAM" id="SignalP"/>
    </source>
</evidence>
<evidence type="ECO:0000256" key="5">
    <source>
        <dbReference type="ARBA" id="ARBA00022801"/>
    </source>
</evidence>
<dbReference type="PANTHER" id="PTHR11742:SF101">
    <property type="entry name" value="MANNOSYL-OLIGOSACCHARIDE ALPHA-1,2-MANNOSIDASE 1B"/>
    <property type="match status" value="1"/>
</dbReference>
<evidence type="ECO:0000256" key="1">
    <source>
        <dbReference type="ARBA" id="ARBA00001913"/>
    </source>
</evidence>
<keyword evidence="7" id="KW-0325">Glycoprotein</keyword>
<evidence type="ECO:0000256" key="8">
    <source>
        <dbReference type="ARBA" id="ARBA00023295"/>
    </source>
</evidence>
<keyword evidence="17" id="KW-1185">Reference proteome</keyword>
<evidence type="ECO:0000256" key="7">
    <source>
        <dbReference type="ARBA" id="ARBA00023180"/>
    </source>
</evidence>
<dbReference type="GO" id="GO:0005509">
    <property type="term" value="F:calcium ion binding"/>
    <property type="evidence" value="ECO:0007669"/>
    <property type="project" value="InterPro"/>
</dbReference>
<evidence type="ECO:0000256" key="10">
    <source>
        <dbReference type="ARBA" id="ARBA00048605"/>
    </source>
</evidence>
<dbReference type="GO" id="GO:0005783">
    <property type="term" value="C:endoplasmic reticulum"/>
    <property type="evidence" value="ECO:0007669"/>
    <property type="project" value="TreeGrafter"/>
</dbReference>
<keyword evidence="6 13" id="KW-1015">Disulfide bond</keyword>
<dbReference type="GO" id="GO:0036503">
    <property type="term" value="P:ERAD pathway"/>
    <property type="evidence" value="ECO:0007669"/>
    <property type="project" value="UniProtKB-ARBA"/>
</dbReference>
<evidence type="ECO:0000256" key="14">
    <source>
        <dbReference type="RuleBase" id="RU361193"/>
    </source>
</evidence>
<dbReference type="GO" id="GO:0005975">
    <property type="term" value="P:carbohydrate metabolic process"/>
    <property type="evidence" value="ECO:0007669"/>
    <property type="project" value="InterPro"/>
</dbReference>
<feature type="binding site" evidence="12">
    <location>
        <position position="515"/>
    </location>
    <ligand>
        <name>Ca(2+)</name>
        <dbReference type="ChEBI" id="CHEBI:29108"/>
    </ligand>
</feature>
<organism evidence="16 17">
    <name type="scientific">Mucor saturninus</name>
    <dbReference type="NCBI Taxonomy" id="64648"/>
    <lineage>
        <taxon>Eukaryota</taxon>
        <taxon>Fungi</taxon>
        <taxon>Fungi incertae sedis</taxon>
        <taxon>Mucoromycota</taxon>
        <taxon>Mucoromycotina</taxon>
        <taxon>Mucoromycetes</taxon>
        <taxon>Mucorales</taxon>
        <taxon>Mucorineae</taxon>
        <taxon>Mucoraceae</taxon>
        <taxon>Mucor</taxon>
    </lineage>
</organism>
<dbReference type="Proteomes" id="UP000603453">
    <property type="component" value="Unassembled WGS sequence"/>
</dbReference>
<feature type="disulfide bond" evidence="13">
    <location>
        <begin position="334"/>
        <end position="367"/>
    </location>
</feature>
<dbReference type="EC" id="3.2.1.-" evidence="14"/>
<dbReference type="AlphaFoldDB" id="A0A8H7UYV5"/>
<keyword evidence="8 14" id="KW-0326">Glycosidase</keyword>
<evidence type="ECO:0000256" key="4">
    <source>
        <dbReference type="ARBA" id="ARBA00022729"/>
    </source>
</evidence>
<comment type="catalytic activity">
    <reaction evidence="9">
        <text>N(4)-(alpha-D-Man-(1-&gt;2)-alpha-D-Man-(1-&gt;2)-alpha-D-Man-(1-&gt;3)-[alpha-D-Man-(1-&gt;3)-[alpha-D-Man-(1-&gt;2)-alpha-D-Man-(1-&gt;6)]-alpha-D-Man-(1-&gt;6)]-beta-D-Man-(1-&gt;4)-beta-D-GlcNAc-(1-&gt;4)-beta-D-GlcNAc)-L-asparaginyl-[protein] (N-glucan mannose isomer 8A1,2,3B1,3) + 3 H2O = N(4)-(alpha-D-Man-(1-&gt;3)-[alpha-D-Man-(1-&gt;3)-[alpha-D-Man-(1-&gt;6)]-alpha-D-Man-(1-&gt;6)]-beta-D-Man-(1-&gt;4)-beta-D-GlcNAc-(1-&gt;4)-beta-D-GlcNAc)-L-asparaginyl-[protein] (N-glucan mannose isomer 5A1,2) + 3 beta-D-mannose</text>
        <dbReference type="Rhea" id="RHEA:56028"/>
        <dbReference type="Rhea" id="RHEA-COMP:14358"/>
        <dbReference type="Rhea" id="RHEA-COMP:14367"/>
        <dbReference type="ChEBI" id="CHEBI:15377"/>
        <dbReference type="ChEBI" id="CHEBI:28563"/>
        <dbReference type="ChEBI" id="CHEBI:59087"/>
        <dbReference type="ChEBI" id="CHEBI:60628"/>
        <dbReference type="EC" id="3.2.1.113"/>
    </reaction>
</comment>
<feature type="signal peptide" evidence="15">
    <location>
        <begin position="1"/>
        <end position="25"/>
    </location>
</feature>
<keyword evidence="12" id="KW-0106">Calcium</keyword>
<keyword evidence="12" id="KW-0479">Metal-binding</keyword>
<accession>A0A8H7UYV5</accession>
<feature type="active site" evidence="11">
    <location>
        <position position="269"/>
    </location>
</feature>
<evidence type="ECO:0000256" key="2">
    <source>
        <dbReference type="ARBA" id="ARBA00004922"/>
    </source>
</evidence>
<dbReference type="PRINTS" id="PR00747">
    <property type="entry name" value="GLYHDRLASE47"/>
</dbReference>
<proteinExistence type="inferred from homology"/>
<dbReference type="GO" id="GO:0016020">
    <property type="term" value="C:membrane"/>
    <property type="evidence" value="ECO:0007669"/>
    <property type="project" value="InterPro"/>
</dbReference>
<evidence type="ECO:0000256" key="9">
    <source>
        <dbReference type="ARBA" id="ARBA00047669"/>
    </source>
</evidence>
<evidence type="ECO:0000256" key="11">
    <source>
        <dbReference type="PIRSR" id="PIRSR601382-1"/>
    </source>
</evidence>
<comment type="cofactor">
    <cofactor evidence="1 12">
        <name>Ca(2+)</name>
        <dbReference type="ChEBI" id="CHEBI:29108"/>
    </cofactor>
</comment>
<evidence type="ECO:0000256" key="12">
    <source>
        <dbReference type="PIRSR" id="PIRSR601382-2"/>
    </source>
</evidence>
<keyword evidence="4 15" id="KW-0732">Signal</keyword>
<comment type="caution">
    <text evidence="16">The sequence shown here is derived from an EMBL/GenBank/DDBJ whole genome shotgun (WGS) entry which is preliminary data.</text>
</comment>
<dbReference type="Gene3D" id="1.50.10.10">
    <property type="match status" value="1"/>
</dbReference>
<evidence type="ECO:0000256" key="6">
    <source>
        <dbReference type="ARBA" id="ARBA00023157"/>
    </source>
</evidence>
<comment type="pathway">
    <text evidence="2">Protein modification; protein glycosylation.</text>
</comment>
<gene>
    <name evidence="16" type="ORF">INT47_012714</name>
</gene>